<sequence>ASNSLDTYFDLMFSRYRFVPDVAF</sequence>
<comment type="caution">
    <text evidence="1">The sequence shown here is derived from an EMBL/GenBank/DDBJ whole genome shotgun (WGS) entry which is preliminary data.</text>
</comment>
<dbReference type="AlphaFoldDB" id="A0A8G2FFT4"/>
<dbReference type="Proteomes" id="UP000199581">
    <property type="component" value="Unassembled WGS sequence"/>
</dbReference>
<feature type="non-terminal residue" evidence="1">
    <location>
        <position position="1"/>
    </location>
</feature>
<proteinExistence type="predicted"/>
<reference evidence="1 2" key="1">
    <citation type="submission" date="2016-10" db="EMBL/GenBank/DDBJ databases">
        <authorList>
            <person name="Varghese N."/>
            <person name="Submissions S."/>
        </authorList>
    </citation>
    <scope>NUCLEOTIDE SEQUENCE [LARGE SCALE GENOMIC DNA]</scope>
    <source>
        <strain evidence="1 2">DSM 1741</strain>
    </source>
</reference>
<evidence type="ECO:0000313" key="2">
    <source>
        <dbReference type="Proteomes" id="UP000199581"/>
    </source>
</evidence>
<accession>A0A8G2FFT4</accession>
<evidence type="ECO:0000313" key="1">
    <source>
        <dbReference type="EMBL" id="SFM13101.1"/>
    </source>
</evidence>
<dbReference type="EMBL" id="FOTO01000015">
    <property type="protein sequence ID" value="SFM13101.1"/>
    <property type="molecule type" value="Genomic_DNA"/>
</dbReference>
<gene>
    <name evidence="1" type="ORF">SAMN05421830_11591</name>
</gene>
<name>A0A8G2FFT4_DESNO</name>
<organism evidence="1 2">
    <name type="scientific">Desulfomicrobium norvegicum (strain DSM 1741 / NCIMB 8310)</name>
    <name type="common">Desulfovibrio baculatus (strain Norway 4)</name>
    <name type="synonym">Desulfovibrio desulfuricans (strain Norway 4)</name>
    <dbReference type="NCBI Taxonomy" id="52561"/>
    <lineage>
        <taxon>Bacteria</taxon>
        <taxon>Pseudomonadati</taxon>
        <taxon>Thermodesulfobacteriota</taxon>
        <taxon>Desulfovibrionia</taxon>
        <taxon>Desulfovibrionales</taxon>
        <taxon>Desulfomicrobiaceae</taxon>
        <taxon>Desulfomicrobium</taxon>
    </lineage>
</organism>
<keyword evidence="2" id="KW-1185">Reference proteome</keyword>
<protein>
    <submittedName>
        <fullName evidence="1">Uncharacterized protein</fullName>
    </submittedName>
</protein>